<evidence type="ECO:0000256" key="1">
    <source>
        <dbReference type="ARBA" id="ARBA00023015"/>
    </source>
</evidence>
<dbReference type="Gene3D" id="2.60.120.10">
    <property type="entry name" value="Jelly Rolls"/>
    <property type="match status" value="1"/>
</dbReference>
<dbReference type="SUPFAM" id="SSF46785">
    <property type="entry name" value="Winged helix' DNA-binding domain"/>
    <property type="match status" value="1"/>
</dbReference>
<dbReference type="CDD" id="cd00038">
    <property type="entry name" value="CAP_ED"/>
    <property type="match status" value="1"/>
</dbReference>
<dbReference type="PROSITE" id="PS51063">
    <property type="entry name" value="HTH_CRP_2"/>
    <property type="match status" value="1"/>
</dbReference>
<dbReference type="GO" id="GO:0006355">
    <property type="term" value="P:regulation of DNA-templated transcription"/>
    <property type="evidence" value="ECO:0007669"/>
    <property type="project" value="InterPro"/>
</dbReference>
<reference evidence="5 6" key="1">
    <citation type="submission" date="2018-12" db="EMBL/GenBank/DDBJ databases">
        <title>three novel Halomonas strain isolated from plants.</title>
        <authorList>
            <person name="Sun C."/>
        </authorList>
    </citation>
    <scope>NUCLEOTIDE SEQUENCE [LARGE SCALE GENOMIC DNA]</scope>
    <source>
        <strain evidence="5 6">RC</strain>
    </source>
</reference>
<dbReference type="Gene3D" id="1.10.10.10">
    <property type="entry name" value="Winged helix-like DNA-binding domain superfamily/Winged helix DNA-binding domain"/>
    <property type="match status" value="1"/>
</dbReference>
<protein>
    <submittedName>
        <fullName evidence="5">Crp/Fnr family transcriptional regulator</fullName>
    </submittedName>
</protein>
<gene>
    <name evidence="5" type="ORF">ELY37_18070</name>
</gene>
<accession>A0A433L8H8</accession>
<dbReference type="Pfam" id="PF13545">
    <property type="entry name" value="HTH_Crp_2"/>
    <property type="match status" value="1"/>
</dbReference>
<dbReference type="SUPFAM" id="SSF51206">
    <property type="entry name" value="cAMP-binding domain-like"/>
    <property type="match status" value="1"/>
</dbReference>
<dbReference type="EMBL" id="RZHD01000010">
    <property type="protein sequence ID" value="RUR43593.1"/>
    <property type="molecule type" value="Genomic_DNA"/>
</dbReference>
<dbReference type="Pfam" id="PF00027">
    <property type="entry name" value="cNMP_binding"/>
    <property type="match status" value="1"/>
</dbReference>
<dbReference type="InterPro" id="IPR036390">
    <property type="entry name" value="WH_DNA-bd_sf"/>
</dbReference>
<evidence type="ECO:0000256" key="3">
    <source>
        <dbReference type="ARBA" id="ARBA00023163"/>
    </source>
</evidence>
<keyword evidence="2" id="KW-0238">DNA-binding</keyword>
<organism evidence="5 6">
    <name type="scientific">Vreelandella populi</name>
    <dbReference type="NCBI Taxonomy" id="2498858"/>
    <lineage>
        <taxon>Bacteria</taxon>
        <taxon>Pseudomonadati</taxon>
        <taxon>Pseudomonadota</taxon>
        <taxon>Gammaproteobacteria</taxon>
        <taxon>Oceanospirillales</taxon>
        <taxon>Halomonadaceae</taxon>
        <taxon>Vreelandella</taxon>
    </lineage>
</organism>
<dbReference type="SMART" id="SM00419">
    <property type="entry name" value="HTH_CRP"/>
    <property type="match status" value="1"/>
</dbReference>
<evidence type="ECO:0000259" key="4">
    <source>
        <dbReference type="PROSITE" id="PS51063"/>
    </source>
</evidence>
<keyword evidence="1" id="KW-0805">Transcription regulation</keyword>
<dbReference type="InterPro" id="IPR036388">
    <property type="entry name" value="WH-like_DNA-bd_sf"/>
</dbReference>
<dbReference type="InterPro" id="IPR014710">
    <property type="entry name" value="RmlC-like_jellyroll"/>
</dbReference>
<keyword evidence="6" id="KW-1185">Reference proteome</keyword>
<name>A0A433L8H8_9GAMM</name>
<dbReference type="InterPro" id="IPR018490">
    <property type="entry name" value="cNMP-bd_dom_sf"/>
</dbReference>
<evidence type="ECO:0000256" key="2">
    <source>
        <dbReference type="ARBA" id="ARBA00023125"/>
    </source>
</evidence>
<dbReference type="GO" id="GO:0003677">
    <property type="term" value="F:DNA binding"/>
    <property type="evidence" value="ECO:0007669"/>
    <property type="project" value="UniProtKB-KW"/>
</dbReference>
<dbReference type="RefSeq" id="WP_126982075.1">
    <property type="nucleotide sequence ID" value="NZ_RZHD01000010.1"/>
</dbReference>
<dbReference type="Proteomes" id="UP000286912">
    <property type="component" value="Unassembled WGS sequence"/>
</dbReference>
<evidence type="ECO:0000313" key="5">
    <source>
        <dbReference type="EMBL" id="RUR43593.1"/>
    </source>
</evidence>
<feature type="domain" description="HTH crp-type" evidence="4">
    <location>
        <begin position="152"/>
        <end position="226"/>
    </location>
</feature>
<sequence length="257" mass="28901">MSTVNHVPNQLLTRKLEAIFALTDDERQGIQGLPIQIKEFKTNQAIVQEGDCPSQCCMVLEGATCTYKMTIEGKRQILALHVPGDMPDLQSLHLKVLDINIASISTCKLGFIQHTDLRGLCERYPRLTAAFWRETLVHASIFREWLLNNGQRESYIRIAHLICELAVRLNAVGLVQDDSFKMPATQAELADATGVTPVHMNRVIKALRADGLISNKQSKITIPSWERLKEAGEFDSLYLHLLNKATDPVPTSEKEYH</sequence>
<evidence type="ECO:0000313" key="6">
    <source>
        <dbReference type="Proteomes" id="UP000286912"/>
    </source>
</evidence>
<dbReference type="OrthoDB" id="9126850at2"/>
<dbReference type="AlphaFoldDB" id="A0A433L8H8"/>
<keyword evidence="3" id="KW-0804">Transcription</keyword>
<proteinExistence type="predicted"/>
<comment type="caution">
    <text evidence="5">The sequence shown here is derived from an EMBL/GenBank/DDBJ whole genome shotgun (WGS) entry which is preliminary data.</text>
</comment>
<dbReference type="InterPro" id="IPR012318">
    <property type="entry name" value="HTH_CRP"/>
</dbReference>
<dbReference type="InterPro" id="IPR000595">
    <property type="entry name" value="cNMP-bd_dom"/>
</dbReference>